<dbReference type="EMBL" id="HG966617">
    <property type="protein sequence ID" value="CDO61428.1"/>
    <property type="molecule type" value="Genomic_DNA"/>
</dbReference>
<dbReference type="RefSeq" id="WP_043949225.1">
    <property type="nucleotide sequence ID" value="NZ_HG966617.1"/>
</dbReference>
<keyword evidence="3" id="KW-1185">Reference proteome</keyword>
<reference evidence="2 3" key="1">
    <citation type="journal article" date="2014" name="Front. Genet.">
        <title>Genome and metabolic network of "Candidatus Phaeomarinobacter ectocarpi" Ec32, a new candidate genus of Alphaproteobacteria frequently associated with brown algae.</title>
        <authorList>
            <person name="Dittami S.M."/>
            <person name="Barbeyron T."/>
            <person name="Boyen C."/>
            <person name="Cambefort J."/>
            <person name="Collet G."/>
            <person name="Delage L."/>
            <person name="Gobet A."/>
            <person name="Groisillier A."/>
            <person name="Leblanc C."/>
            <person name="Michel G."/>
            <person name="Scornet D."/>
            <person name="Siegel A."/>
            <person name="Tapia J.E."/>
            <person name="Tonon T."/>
        </authorList>
    </citation>
    <scope>NUCLEOTIDE SEQUENCE [LARGE SCALE GENOMIC DNA]</scope>
    <source>
        <strain evidence="2 3">Ec32</strain>
    </source>
</reference>
<dbReference type="KEGG" id="pect:BN1012_Phect3216"/>
<sequence>MGEALNDNSEISVGDDQQQTAAYVFDMLIGLSSAARQTDLTFLAYLLEMAGSEASRVAEGKNSKGKSAPSPRAKRAAR</sequence>
<accession>X5MBC4</accession>
<name>X5MBC4_9HYPH</name>
<proteinExistence type="predicted"/>
<evidence type="ECO:0000313" key="2">
    <source>
        <dbReference type="EMBL" id="CDO61428.1"/>
    </source>
</evidence>
<gene>
    <name evidence="2" type="ORF">BN1012_Phect3216</name>
</gene>
<dbReference type="AlphaFoldDB" id="X5MBC4"/>
<evidence type="ECO:0000256" key="1">
    <source>
        <dbReference type="SAM" id="MobiDB-lite"/>
    </source>
</evidence>
<dbReference type="OrthoDB" id="7916800at2"/>
<evidence type="ECO:0000313" key="3">
    <source>
        <dbReference type="Proteomes" id="UP000032160"/>
    </source>
</evidence>
<feature type="region of interest" description="Disordered" evidence="1">
    <location>
        <begin position="54"/>
        <end position="78"/>
    </location>
</feature>
<protein>
    <submittedName>
        <fullName evidence="2">Uncharacterized protein</fullName>
    </submittedName>
</protein>
<dbReference type="Proteomes" id="UP000032160">
    <property type="component" value="Chromosome I"/>
</dbReference>
<dbReference type="HOGENOM" id="CLU_2615454_0_0_5"/>
<organism evidence="2 3">
    <name type="scientific">Candidatus Phaeomarinibacter ectocarpi</name>
    <dbReference type="NCBI Taxonomy" id="1458461"/>
    <lineage>
        <taxon>Bacteria</taxon>
        <taxon>Pseudomonadati</taxon>
        <taxon>Pseudomonadota</taxon>
        <taxon>Alphaproteobacteria</taxon>
        <taxon>Hyphomicrobiales</taxon>
        <taxon>Parvibaculaceae</taxon>
        <taxon>Candidatus Phaeomarinibacter</taxon>
    </lineage>
</organism>